<gene>
    <name evidence="1" type="ORF">CB5_LOCUS11964</name>
</gene>
<proteinExistence type="predicted"/>
<reference evidence="1" key="1">
    <citation type="submission" date="2020-07" db="EMBL/GenBank/DDBJ databases">
        <authorList>
            <person name="Lin J."/>
        </authorList>
    </citation>
    <scope>NUCLEOTIDE SEQUENCE</scope>
</reference>
<dbReference type="EMBL" id="LR862147">
    <property type="protein sequence ID" value="CAD1828753.1"/>
    <property type="molecule type" value="Genomic_DNA"/>
</dbReference>
<sequence length="102" mass="11500">MEKTPPSNDHLLVVVEEDYIDMDLSSSTTTSFCRSRSSSPPHSKEFEFQMSTNMQEKEKPPPLPMSSSTKVTSSLSICPLGYKWFNSSSTTPKPPIQLQRRT</sequence>
<organism evidence="1">
    <name type="scientific">Ananas comosus var. bracteatus</name>
    <name type="common">red pineapple</name>
    <dbReference type="NCBI Taxonomy" id="296719"/>
    <lineage>
        <taxon>Eukaryota</taxon>
        <taxon>Viridiplantae</taxon>
        <taxon>Streptophyta</taxon>
        <taxon>Embryophyta</taxon>
        <taxon>Tracheophyta</taxon>
        <taxon>Spermatophyta</taxon>
        <taxon>Magnoliopsida</taxon>
        <taxon>Liliopsida</taxon>
        <taxon>Poales</taxon>
        <taxon>Bromeliaceae</taxon>
        <taxon>Bromelioideae</taxon>
        <taxon>Ananas</taxon>
    </lineage>
</organism>
<name>A0A6V7PDB6_ANACO</name>
<protein>
    <submittedName>
        <fullName evidence="1">Uncharacterized protein</fullName>
    </submittedName>
</protein>
<accession>A0A6V7PDB6</accession>
<dbReference type="AlphaFoldDB" id="A0A6V7PDB6"/>
<evidence type="ECO:0000313" key="1">
    <source>
        <dbReference type="EMBL" id="CAD1828753.1"/>
    </source>
</evidence>